<evidence type="ECO:0000256" key="5">
    <source>
        <dbReference type="ARBA" id="ARBA00022729"/>
    </source>
</evidence>
<feature type="compositionally biased region" description="Basic and acidic residues" evidence="7">
    <location>
        <begin position="118"/>
        <end position="135"/>
    </location>
</feature>
<protein>
    <submittedName>
        <fullName evidence="10">Protachykinin-1</fullName>
    </submittedName>
</protein>
<accession>A0A6J2VB97</accession>
<gene>
    <name evidence="10" type="primary">LOC115811124</name>
</gene>
<dbReference type="InterPro" id="IPR013055">
    <property type="entry name" value="Tachy_Neuro_lke_CS"/>
</dbReference>
<dbReference type="RefSeq" id="XP_030629063.1">
    <property type="nucleotide sequence ID" value="XM_030773203.1"/>
</dbReference>
<keyword evidence="9" id="KW-1185">Reference proteome</keyword>
<evidence type="ECO:0000256" key="6">
    <source>
        <dbReference type="ARBA" id="ARBA00022815"/>
    </source>
</evidence>
<proteinExistence type="inferred from homology"/>
<organism evidence="9 10">
    <name type="scientific">Chanos chanos</name>
    <name type="common">Milkfish</name>
    <name type="synonym">Mugil chanos</name>
    <dbReference type="NCBI Taxonomy" id="29144"/>
    <lineage>
        <taxon>Eukaryota</taxon>
        <taxon>Metazoa</taxon>
        <taxon>Chordata</taxon>
        <taxon>Craniata</taxon>
        <taxon>Vertebrata</taxon>
        <taxon>Euteleostomi</taxon>
        <taxon>Actinopterygii</taxon>
        <taxon>Neopterygii</taxon>
        <taxon>Teleostei</taxon>
        <taxon>Ostariophysi</taxon>
        <taxon>Gonorynchiformes</taxon>
        <taxon>Chanidae</taxon>
        <taxon>Chanos</taxon>
    </lineage>
</organism>
<reference evidence="10" key="1">
    <citation type="submission" date="2025-08" db="UniProtKB">
        <authorList>
            <consortium name="RefSeq"/>
        </authorList>
    </citation>
    <scope>IDENTIFICATION</scope>
</reference>
<feature type="region of interest" description="Disordered" evidence="7">
    <location>
        <begin position="99"/>
        <end position="135"/>
    </location>
</feature>
<dbReference type="OrthoDB" id="9538060at2759"/>
<evidence type="ECO:0000256" key="2">
    <source>
        <dbReference type="ARBA" id="ARBA00007518"/>
    </source>
</evidence>
<dbReference type="Proteomes" id="UP000504632">
    <property type="component" value="Chromosome 5"/>
</dbReference>
<evidence type="ECO:0000313" key="10">
    <source>
        <dbReference type="RefSeq" id="XP_030629063.1"/>
    </source>
</evidence>
<dbReference type="PANTHER" id="PTHR11250:SF5">
    <property type="entry name" value="PROTACHYKININ-1-LIKE ISOFORM X1-RELATED"/>
    <property type="match status" value="1"/>
</dbReference>
<name>A0A6J2VB97_CHACN</name>
<keyword evidence="3" id="KW-0964">Secreted</keyword>
<dbReference type="GO" id="GO:0005576">
    <property type="term" value="C:extracellular region"/>
    <property type="evidence" value="ECO:0007669"/>
    <property type="project" value="UniProtKB-SubCell"/>
</dbReference>
<comment type="similarity">
    <text evidence="2">Belongs to the tachykinin family.</text>
</comment>
<dbReference type="AlphaFoldDB" id="A0A6J2VB97"/>
<keyword evidence="6" id="KW-0027">Amidation</keyword>
<keyword evidence="5 8" id="KW-0732">Signal</keyword>
<feature type="chain" id="PRO_5027117947" evidence="8">
    <location>
        <begin position="23"/>
        <end position="135"/>
    </location>
</feature>
<dbReference type="InParanoid" id="A0A6J2VB97"/>
<comment type="subcellular location">
    <subcellularLocation>
        <location evidence="1">Secreted</location>
    </subcellularLocation>
</comment>
<dbReference type="PANTHER" id="PTHR11250">
    <property type="entry name" value="TACHYKININ"/>
    <property type="match status" value="1"/>
</dbReference>
<evidence type="ECO:0000313" key="9">
    <source>
        <dbReference type="Proteomes" id="UP000504632"/>
    </source>
</evidence>
<evidence type="ECO:0000256" key="7">
    <source>
        <dbReference type="SAM" id="MobiDB-lite"/>
    </source>
</evidence>
<evidence type="ECO:0000256" key="3">
    <source>
        <dbReference type="ARBA" id="ARBA00022525"/>
    </source>
</evidence>
<evidence type="ECO:0000256" key="8">
    <source>
        <dbReference type="SAM" id="SignalP"/>
    </source>
</evidence>
<feature type="signal peptide" evidence="8">
    <location>
        <begin position="1"/>
        <end position="22"/>
    </location>
</feature>
<keyword evidence="4" id="KW-0165">Cleavage on pair of basic residues</keyword>
<dbReference type="PROSITE" id="PS00267">
    <property type="entry name" value="TACHYKININ"/>
    <property type="match status" value="2"/>
</dbReference>
<dbReference type="GeneID" id="115811124"/>
<evidence type="ECO:0000256" key="4">
    <source>
        <dbReference type="ARBA" id="ARBA00022685"/>
    </source>
</evidence>
<sequence>MEIWKLLAVIINLLALAHSVQGLSFTLDKEHWISENWQDEPFEEQLANQVESLIKRSKSQQFYGLMGKRSEVSQPVQVDRRRNKGGMFVGLMGRRSLRDTFTRLNPTERGTAPDAAEEPGKRSDLQEKWSKLQYY</sequence>
<evidence type="ECO:0000256" key="1">
    <source>
        <dbReference type="ARBA" id="ARBA00004613"/>
    </source>
</evidence>